<evidence type="ECO:0000256" key="3">
    <source>
        <dbReference type="ARBA" id="ARBA00023004"/>
    </source>
</evidence>
<dbReference type="Pfam" id="PF00034">
    <property type="entry name" value="Cytochrom_C"/>
    <property type="match status" value="1"/>
</dbReference>
<dbReference type="AlphaFoldDB" id="A0A1I1ERR0"/>
<keyword evidence="6" id="KW-1185">Reference proteome</keyword>
<dbReference type="GO" id="GO:0046872">
    <property type="term" value="F:metal ion binding"/>
    <property type="evidence" value="ECO:0007669"/>
    <property type="project" value="UniProtKB-KW"/>
</dbReference>
<dbReference type="EMBL" id="FOLO01000002">
    <property type="protein sequence ID" value="SFB87600.1"/>
    <property type="molecule type" value="Genomic_DNA"/>
</dbReference>
<reference evidence="5 6" key="1">
    <citation type="submission" date="2016-10" db="EMBL/GenBank/DDBJ databases">
        <authorList>
            <person name="de Groot N.N."/>
        </authorList>
    </citation>
    <scope>NUCLEOTIDE SEQUENCE [LARGE SCALE GENOMIC DNA]</scope>
    <source>
        <strain evidence="5 6">DSM 6059</strain>
    </source>
</reference>
<keyword evidence="2" id="KW-0479">Metal-binding</keyword>
<dbReference type="GO" id="GO:0009055">
    <property type="term" value="F:electron transfer activity"/>
    <property type="evidence" value="ECO:0007669"/>
    <property type="project" value="InterPro"/>
</dbReference>
<dbReference type="Gene3D" id="1.10.760.10">
    <property type="entry name" value="Cytochrome c-like domain"/>
    <property type="match status" value="1"/>
</dbReference>
<dbReference type="STRING" id="1123010.SAMN02745724_00324"/>
<dbReference type="Proteomes" id="UP000198862">
    <property type="component" value="Unassembled WGS sequence"/>
</dbReference>
<evidence type="ECO:0000313" key="6">
    <source>
        <dbReference type="Proteomes" id="UP000198862"/>
    </source>
</evidence>
<dbReference type="InterPro" id="IPR036909">
    <property type="entry name" value="Cyt_c-like_dom_sf"/>
</dbReference>
<sequence>MYLYRLICILALVIIFTGCKKKSFHDHPSLTTGTQLFKHHCATCHGQKGKGNFLKGIPASTDTQKININ</sequence>
<gene>
    <name evidence="5" type="ORF">SAMN02745724_00324</name>
</gene>
<keyword evidence="3" id="KW-0408">Iron</keyword>
<protein>
    <submittedName>
        <fullName evidence="5">Cytochrome c</fullName>
    </submittedName>
</protein>
<evidence type="ECO:0000259" key="4">
    <source>
        <dbReference type="Pfam" id="PF00034"/>
    </source>
</evidence>
<proteinExistence type="predicted"/>
<feature type="domain" description="Cytochrome c" evidence="4">
    <location>
        <begin position="32"/>
        <end position="60"/>
    </location>
</feature>
<evidence type="ECO:0000256" key="2">
    <source>
        <dbReference type="ARBA" id="ARBA00022723"/>
    </source>
</evidence>
<organism evidence="5 6">
    <name type="scientific">Pseudoalteromonas denitrificans DSM 6059</name>
    <dbReference type="NCBI Taxonomy" id="1123010"/>
    <lineage>
        <taxon>Bacteria</taxon>
        <taxon>Pseudomonadati</taxon>
        <taxon>Pseudomonadota</taxon>
        <taxon>Gammaproteobacteria</taxon>
        <taxon>Alteromonadales</taxon>
        <taxon>Pseudoalteromonadaceae</taxon>
        <taxon>Pseudoalteromonas</taxon>
    </lineage>
</organism>
<dbReference type="SUPFAM" id="SSF46626">
    <property type="entry name" value="Cytochrome c"/>
    <property type="match status" value="1"/>
</dbReference>
<name>A0A1I1ERR0_9GAMM</name>
<dbReference type="InterPro" id="IPR009056">
    <property type="entry name" value="Cyt_c-like_dom"/>
</dbReference>
<accession>A0A1I1ERR0</accession>
<evidence type="ECO:0000313" key="5">
    <source>
        <dbReference type="EMBL" id="SFB87600.1"/>
    </source>
</evidence>
<keyword evidence="1" id="KW-0349">Heme</keyword>
<dbReference type="PROSITE" id="PS51257">
    <property type="entry name" value="PROKAR_LIPOPROTEIN"/>
    <property type="match status" value="1"/>
</dbReference>
<dbReference type="GO" id="GO:0020037">
    <property type="term" value="F:heme binding"/>
    <property type="evidence" value="ECO:0007669"/>
    <property type="project" value="InterPro"/>
</dbReference>
<dbReference type="RefSeq" id="WP_091979214.1">
    <property type="nucleotide sequence ID" value="NZ_FOLO01000002.1"/>
</dbReference>
<dbReference type="OrthoDB" id="9811281at2"/>
<evidence type="ECO:0000256" key="1">
    <source>
        <dbReference type="ARBA" id="ARBA00022617"/>
    </source>
</evidence>